<reference evidence="2 3" key="1">
    <citation type="journal article" date="2015" name="Genome Biol. Evol.">
        <title>The genome of winter moth (Operophtera brumata) provides a genomic perspective on sexual dimorphism and phenology.</title>
        <authorList>
            <person name="Derks M.F."/>
            <person name="Smit S."/>
            <person name="Salis L."/>
            <person name="Schijlen E."/>
            <person name="Bossers A."/>
            <person name="Mateman C."/>
            <person name="Pijl A.S."/>
            <person name="de Ridder D."/>
            <person name="Groenen M.A."/>
            <person name="Visser M.E."/>
            <person name="Megens H.J."/>
        </authorList>
    </citation>
    <scope>NUCLEOTIDE SEQUENCE [LARGE SCALE GENOMIC DNA]</scope>
    <source>
        <strain evidence="2">WM2013NL</strain>
        <tissue evidence="2">Head and thorax</tissue>
    </source>
</reference>
<dbReference type="EMBL" id="JTDY01001524">
    <property type="protein sequence ID" value="KOB73655.1"/>
    <property type="molecule type" value="Genomic_DNA"/>
</dbReference>
<feature type="compositionally biased region" description="Basic residues" evidence="1">
    <location>
        <begin position="510"/>
        <end position="525"/>
    </location>
</feature>
<dbReference type="Proteomes" id="UP000037510">
    <property type="component" value="Unassembled WGS sequence"/>
</dbReference>
<dbReference type="AlphaFoldDB" id="A0A0L7LE44"/>
<feature type="region of interest" description="Disordered" evidence="1">
    <location>
        <begin position="504"/>
        <end position="536"/>
    </location>
</feature>
<sequence>MECDNSEVRRDVFSATSGPVPCLLQFRRSSDLLVGRVARLPSAPPASTVRLPTLANHPPISSDPFMSDMEEISYWIHTKRAPCLMNYDNPIQKQNKAHSSKEPLSAMDEMRSPKKKKKRKLSVLDDDSVSTEHHLNVYFESPKNTRPAENECKLDSLGSDVDFNIKETVRDKCKKAKLHKSSRATVHKKNKVVTSTPKATVNLRRSLRHNKGVNHHLNSSFEIFKSSVTNGTHVTNNIIAVKARDKINQSEVLAGGDQTVDNKRNYNIRNKSKNTAQNGQFDDMSDVSGFTANYIRSTKVLSNKTPRKMRCKSNRNLVKESQQQAQNESNMVVTTNKSINTKVPGNMLNCSTDSSTNLINLVTSKNNDKSSKVNKSTSLLKFMDSKAKVKDGKPEVGRRRKANLNISFQSQSSGTSRYPRRNKTVATNNIAEATRVADKSPSNKKCIEFNNSDKKENPEDKLVSKTRSGRNIGLSVLQRENSVLVVSNSTDPVSSMVSLNVASPDLAQSSKKRQTPARQARRKKSMDKVQSPRKLSLRDRSGFAACFSESDNESEPLVQRKYFCA</sequence>
<feature type="compositionally biased region" description="Basic and acidic residues" evidence="1">
    <location>
        <begin position="445"/>
        <end position="463"/>
    </location>
</feature>
<feature type="region of interest" description="Disordered" evidence="1">
    <location>
        <begin position="93"/>
        <end position="128"/>
    </location>
</feature>
<feature type="region of interest" description="Disordered" evidence="1">
    <location>
        <begin position="390"/>
        <end position="422"/>
    </location>
</feature>
<gene>
    <name evidence="2" type="ORF">OBRU01_10407</name>
</gene>
<protein>
    <submittedName>
        <fullName evidence="2">Uncharacterized protein</fullName>
    </submittedName>
</protein>
<comment type="caution">
    <text evidence="2">The sequence shown here is derived from an EMBL/GenBank/DDBJ whole genome shotgun (WGS) entry which is preliminary data.</text>
</comment>
<evidence type="ECO:0000256" key="1">
    <source>
        <dbReference type="SAM" id="MobiDB-lite"/>
    </source>
</evidence>
<feature type="compositionally biased region" description="Polar residues" evidence="1">
    <location>
        <begin position="404"/>
        <end position="416"/>
    </location>
</feature>
<accession>A0A0L7LE44</accession>
<name>A0A0L7LE44_OPEBR</name>
<evidence type="ECO:0000313" key="2">
    <source>
        <dbReference type="EMBL" id="KOB73655.1"/>
    </source>
</evidence>
<keyword evidence="3" id="KW-1185">Reference proteome</keyword>
<proteinExistence type="predicted"/>
<feature type="region of interest" description="Disordered" evidence="1">
    <location>
        <begin position="435"/>
        <end position="466"/>
    </location>
</feature>
<evidence type="ECO:0000313" key="3">
    <source>
        <dbReference type="Proteomes" id="UP000037510"/>
    </source>
</evidence>
<organism evidence="2 3">
    <name type="scientific">Operophtera brumata</name>
    <name type="common">Winter moth</name>
    <name type="synonym">Phalaena brumata</name>
    <dbReference type="NCBI Taxonomy" id="104452"/>
    <lineage>
        <taxon>Eukaryota</taxon>
        <taxon>Metazoa</taxon>
        <taxon>Ecdysozoa</taxon>
        <taxon>Arthropoda</taxon>
        <taxon>Hexapoda</taxon>
        <taxon>Insecta</taxon>
        <taxon>Pterygota</taxon>
        <taxon>Neoptera</taxon>
        <taxon>Endopterygota</taxon>
        <taxon>Lepidoptera</taxon>
        <taxon>Glossata</taxon>
        <taxon>Ditrysia</taxon>
        <taxon>Geometroidea</taxon>
        <taxon>Geometridae</taxon>
        <taxon>Larentiinae</taxon>
        <taxon>Operophtera</taxon>
    </lineage>
</organism>